<dbReference type="InterPro" id="IPR039223">
    <property type="entry name" value="AATF/Bfr2"/>
</dbReference>
<dbReference type="GO" id="GO:0005730">
    <property type="term" value="C:nucleolus"/>
    <property type="evidence" value="ECO:0007669"/>
    <property type="project" value="TreeGrafter"/>
</dbReference>
<feature type="compositionally biased region" description="Basic and acidic residues" evidence="3">
    <location>
        <begin position="9"/>
        <end position="30"/>
    </location>
</feature>
<evidence type="ECO:0000259" key="4">
    <source>
        <dbReference type="Pfam" id="PF08164"/>
    </source>
</evidence>
<feature type="compositionally biased region" description="Acidic residues" evidence="3">
    <location>
        <begin position="163"/>
        <end position="208"/>
    </location>
</feature>
<feature type="domain" description="AATF leucine zipper-containing" evidence="5">
    <location>
        <begin position="248"/>
        <end position="372"/>
    </location>
</feature>
<feature type="compositionally biased region" description="Polar residues" evidence="3">
    <location>
        <begin position="338"/>
        <end position="349"/>
    </location>
</feature>
<feature type="compositionally biased region" description="Basic and acidic residues" evidence="3">
    <location>
        <begin position="42"/>
        <end position="61"/>
    </location>
</feature>
<dbReference type="STRING" id="1016849.A0A0D1Z9X6"/>
<dbReference type="PANTHER" id="PTHR15565:SF0">
    <property type="entry name" value="PROTEIN AATF"/>
    <property type="match status" value="1"/>
</dbReference>
<evidence type="ECO:0000259" key="5">
    <source>
        <dbReference type="Pfam" id="PF13339"/>
    </source>
</evidence>
<proteinExistence type="inferred from homology"/>
<dbReference type="OrthoDB" id="5783963at2759"/>
<feature type="region of interest" description="Disordered" evidence="3">
    <location>
        <begin position="320"/>
        <end position="349"/>
    </location>
</feature>
<feature type="compositionally biased region" description="Acidic residues" evidence="3">
    <location>
        <begin position="31"/>
        <end position="41"/>
    </location>
</feature>
<dbReference type="PANTHER" id="PTHR15565">
    <property type="entry name" value="AATF PROTEIN APOPTOSIS ANTAGONIZING TRANSCRIPTION FACTOR"/>
    <property type="match status" value="1"/>
</dbReference>
<dbReference type="Pfam" id="PF08164">
    <property type="entry name" value="TRAUB"/>
    <property type="match status" value="1"/>
</dbReference>
<evidence type="ECO:0000256" key="1">
    <source>
        <dbReference type="ARBA" id="ARBA00008966"/>
    </source>
</evidence>
<dbReference type="HOGENOM" id="CLU_018299_2_2_1"/>
<feature type="compositionally biased region" description="Polar residues" evidence="3">
    <location>
        <begin position="320"/>
        <end position="330"/>
    </location>
</feature>
<dbReference type="Pfam" id="PF13339">
    <property type="entry name" value="AATF-Che1"/>
    <property type="match status" value="1"/>
</dbReference>
<evidence type="ECO:0000313" key="6">
    <source>
        <dbReference type="EMBL" id="KIV83528.1"/>
    </source>
</evidence>
<name>A0A0D1Z9X6_9EURO</name>
<dbReference type="Proteomes" id="UP000053599">
    <property type="component" value="Unassembled WGS sequence"/>
</dbReference>
<dbReference type="AlphaFoldDB" id="A0A0D1Z9X6"/>
<feature type="compositionally biased region" description="Basic and acidic residues" evidence="3">
    <location>
        <begin position="145"/>
        <end position="162"/>
    </location>
</feature>
<feature type="region of interest" description="Disordered" evidence="3">
    <location>
        <begin position="1"/>
        <end position="226"/>
    </location>
</feature>
<sequence>MGSLRKKVRDLEVKPRKDFDPEDDSFHRPDEDDSEVEDDAHDDVGREHYESVGKSRLREPARPPILDSKYGGVAVNRKALDEEDEDNPFAPVDESEEDDPFAARNGDIDGSNEDDDIPDDVDLEADIDENSEIDSDEAFGDGDEERFKDFKFRSSKKNRAETQSEDEISDEQSEEDGTDESEDDVTDGIDLDMDDEEDDDEEQDDDESVSSTSTPHKTARNADREELRKAAFSTAGLASALSAGANADVQKGKAVKQQRQTFDRLLDSRIKLQKGLTAMNDISDIILSDDELKQAAQQAEDAALALWSTIDAIRRTILSSNKPDSDSASASRKRPFTATRSTPTEELWEQTSSLDADISSLRRTTLDKWHAKTQPVIDTAPRSKLLGSSQSRSRLTDVLDTYLATESGKLSTASVPSPGTFDDGPFYQALLRDLIASRSASNAGVSSEPFLPTKLHVSGSKGKKVDTKASKGRKVRYTVHEKLENFMAPEDRSTWEDAARREFFASLFGNAGALDEADGVDGVEGEDADGDGDAEVEALRLFRS</sequence>
<accession>A0A0D1Z9X6</accession>
<evidence type="ECO:0000256" key="3">
    <source>
        <dbReference type="SAM" id="MobiDB-lite"/>
    </source>
</evidence>
<feature type="compositionally biased region" description="Acidic residues" evidence="3">
    <location>
        <begin position="81"/>
        <end position="100"/>
    </location>
</feature>
<dbReference type="EMBL" id="KN846952">
    <property type="protein sequence ID" value="KIV83528.1"/>
    <property type="molecule type" value="Genomic_DNA"/>
</dbReference>
<evidence type="ECO:0000313" key="7">
    <source>
        <dbReference type="Proteomes" id="UP000053599"/>
    </source>
</evidence>
<comment type="similarity">
    <text evidence="1">Belongs to the AATF family.</text>
</comment>
<dbReference type="GO" id="GO:0000462">
    <property type="term" value="P:maturation of SSU-rRNA from tricistronic rRNA transcript (SSU-rRNA, 5.8S rRNA, LSU-rRNA)"/>
    <property type="evidence" value="ECO:0007669"/>
    <property type="project" value="TreeGrafter"/>
</dbReference>
<gene>
    <name evidence="6" type="ORF">PV11_05548</name>
</gene>
<reference evidence="6 7" key="1">
    <citation type="submission" date="2015-01" db="EMBL/GenBank/DDBJ databases">
        <title>The Genome Sequence of Exophiala sideris CBS121828.</title>
        <authorList>
            <consortium name="The Broad Institute Genomics Platform"/>
            <person name="Cuomo C."/>
            <person name="de Hoog S."/>
            <person name="Gorbushina A."/>
            <person name="Stielow B."/>
            <person name="Teixiera M."/>
            <person name="Abouelleil A."/>
            <person name="Chapman S.B."/>
            <person name="Priest M."/>
            <person name="Young S.K."/>
            <person name="Wortman J."/>
            <person name="Nusbaum C."/>
            <person name="Birren B."/>
        </authorList>
    </citation>
    <scope>NUCLEOTIDE SEQUENCE [LARGE SCALE GENOMIC DNA]</scope>
    <source>
        <strain evidence="6 7">CBS 121828</strain>
    </source>
</reference>
<dbReference type="InterPro" id="IPR025160">
    <property type="entry name" value="AATF"/>
</dbReference>
<organism evidence="6 7">
    <name type="scientific">Exophiala sideris</name>
    <dbReference type="NCBI Taxonomy" id="1016849"/>
    <lineage>
        <taxon>Eukaryota</taxon>
        <taxon>Fungi</taxon>
        <taxon>Dikarya</taxon>
        <taxon>Ascomycota</taxon>
        <taxon>Pezizomycotina</taxon>
        <taxon>Eurotiomycetes</taxon>
        <taxon>Chaetothyriomycetidae</taxon>
        <taxon>Chaetothyriales</taxon>
        <taxon>Herpotrichiellaceae</taxon>
        <taxon>Exophiala</taxon>
    </lineage>
</organism>
<dbReference type="InterPro" id="IPR012617">
    <property type="entry name" value="AATF_C"/>
</dbReference>
<protein>
    <recommendedName>
        <fullName evidence="2">Protein BFR2</fullName>
    </recommendedName>
</protein>
<evidence type="ECO:0000256" key="2">
    <source>
        <dbReference type="ARBA" id="ARBA00013850"/>
    </source>
</evidence>
<feature type="domain" description="Apoptosis-antagonizing transcription factor C-terminal" evidence="4">
    <location>
        <begin position="427"/>
        <end position="508"/>
    </location>
</feature>
<feature type="compositionally biased region" description="Acidic residues" evidence="3">
    <location>
        <begin position="110"/>
        <end position="144"/>
    </location>
</feature>